<dbReference type="PROSITE" id="PS50929">
    <property type="entry name" value="ABC_TM1F"/>
    <property type="match status" value="2"/>
</dbReference>
<keyword evidence="5" id="KW-0677">Repeat</keyword>
<evidence type="ECO:0000256" key="11">
    <source>
        <dbReference type="SAM" id="Phobius"/>
    </source>
</evidence>
<keyword evidence="3" id="KW-0813">Transport</keyword>
<comment type="caution">
    <text evidence="14">The sequence shown here is derived from an EMBL/GenBank/DDBJ whole genome shotgun (WGS) entry which is preliminary data.</text>
</comment>
<dbReference type="EMBL" id="JACVVK020000438">
    <property type="protein sequence ID" value="KAK7474400.1"/>
    <property type="molecule type" value="Genomic_DNA"/>
</dbReference>
<dbReference type="PANTHER" id="PTHR24223:SF196">
    <property type="entry name" value="ATP-BINDING CASSETTE SUB-FAMILY C MEMBER 5"/>
    <property type="match status" value="1"/>
</dbReference>
<reference evidence="14 15" key="1">
    <citation type="journal article" date="2023" name="Sci. Data">
        <title>Genome assembly of the Korean intertidal mud-creeper Batillaria attramentaria.</title>
        <authorList>
            <person name="Patra A.K."/>
            <person name="Ho P.T."/>
            <person name="Jun S."/>
            <person name="Lee S.J."/>
            <person name="Kim Y."/>
            <person name="Won Y.J."/>
        </authorList>
    </citation>
    <scope>NUCLEOTIDE SEQUENCE [LARGE SCALE GENOMIC DNA]</scope>
    <source>
        <strain evidence="14">Wonlab-2016</strain>
    </source>
</reference>
<protein>
    <submittedName>
        <fullName evidence="14">Uncharacterized protein</fullName>
    </submittedName>
</protein>
<dbReference type="InterPro" id="IPR036640">
    <property type="entry name" value="ABC1_TM_sf"/>
</dbReference>
<comment type="subcellular location">
    <subcellularLocation>
        <location evidence="1">Endomembrane system</location>
        <topology evidence="1">Multi-pass membrane protein</topology>
    </subcellularLocation>
</comment>
<dbReference type="PROSITE" id="PS50893">
    <property type="entry name" value="ABC_TRANSPORTER_2"/>
    <property type="match status" value="1"/>
</dbReference>
<dbReference type="Gene3D" id="3.40.50.300">
    <property type="entry name" value="P-loop containing nucleotide triphosphate hydrolases"/>
    <property type="match status" value="2"/>
</dbReference>
<dbReference type="FunFam" id="1.20.1560.10:FF:000012">
    <property type="entry name" value="ATP binding cassette subfamily C member 5"/>
    <property type="match status" value="1"/>
</dbReference>
<dbReference type="InterPro" id="IPR003593">
    <property type="entry name" value="AAA+_ATPase"/>
</dbReference>
<dbReference type="AlphaFoldDB" id="A0ABD0JI24"/>
<evidence type="ECO:0000256" key="7">
    <source>
        <dbReference type="ARBA" id="ARBA00022840"/>
    </source>
</evidence>
<feature type="domain" description="ABC transporter" evidence="12">
    <location>
        <begin position="551"/>
        <end position="771"/>
    </location>
</feature>
<evidence type="ECO:0000259" key="12">
    <source>
        <dbReference type="PROSITE" id="PS50893"/>
    </source>
</evidence>
<dbReference type="CDD" id="cd03250">
    <property type="entry name" value="ABCC_MRP_domain1"/>
    <property type="match status" value="1"/>
</dbReference>
<evidence type="ECO:0000313" key="15">
    <source>
        <dbReference type="Proteomes" id="UP001519460"/>
    </source>
</evidence>
<feature type="transmembrane region" description="Helical" evidence="11">
    <location>
        <begin position="1020"/>
        <end position="1038"/>
    </location>
</feature>
<sequence>MSNDHRLERAWQEEVKSRGEVDARLGRAIRAAYSKRLVVSVIVILTTLTFSFVGSACILRLLLDHVSAPNRTVWVGVAIVCSLIACEVCRSLTFSLAWCLNYWTGMRVREAAMGLLYKKMLRLRSLKDKKIGELVNMCSNDGQRLFEVMANAPFIVGGPCVFVAGSVYLGFIMGLWALLGVATYVVFFILMKFVADALEHYRQEAVTLTGERVGLMTEVLTCMKLIKMNAWEPSFISRITKKRREEQRSLEKASFLQSIITSLVPMIPVIASVVMFTAFILTGHHLTVTKAFTVIAVLYAVSFSLALMIHGVRTIADANVACERYKEVLLMEEVMQFPDDLEGDIVLEMSCGTFTWEAEDEEQLELTDEDSVIAGLNAEEFDPLASSFHSRLSGTGGGPFPTAVNHKMEDVDVDLDADDSVADLLSTSHDGVAGSCMGNDTTGIPQLCGVDLTVKKGELCVQTIVERLQDELYVFRLLLNCCRGDLCVQTVVELLQGDLCVQTVVELLQGDLCVQTVVELLQGDLCVQTVVELLQGDLCVQTVVELLQGELYVFRLLLNCCRGELYVQTVVELLQGELIGICGMKGSGKSSFLSAIMGRMQLLSGTTKVTGRIAYVGQDPWIINGTARENILFGQPYDEARFKQTVSACYLDKDFETFGAGDRVEIGDRGLTLSGGQKQRISLARAMYSNSDIYLLDDPLSALDVHIGRHVFAQCLKVMLKGKTVLFVTHHLEYLPKCDRVALLHEGRLVEVGTHSELLGAGPGAGPMYTELYQLYQSKYEKVQRHRLMSFMGPQQDGGVKTPQRGFSRLTRRTLSKQLSRMSASGVIQHQFSTMSTTSAIFGDYEYVDLEDLVDAQELADNRVSWSVYGEYIRAMGGYAVLAFLFISFALSIGVQSATTWFLAFWLNQGDGVKLFAMVYGLFLVAMLLVMVFRSIVFVKIMLRAASSLHRRLLKRTMTCPMKFFDTTPLGIILNRFSADIDEIDVRLPSNCELYLQNVFLVFFALVIICYAFPWDLVVVVPLAVVFAVLAVVFAPVVQQLKFVDSITRSPYLSHLAASVEGVATIHAYGQSERFFKQFCEMLNRNNIPFFLFYAANRWLAIFLDLMTVIIIGVTGFLVIFTVTDKTASQAGLALTFAVQITSLLQYTLRLTIETGSRFSSVQRVQEYIENLQTEGTIASSNSEVPSDWPDHGAITFNKYRMRYNDCLPLALKGVTLTIKPKEKIGIVGNSGS</sequence>
<dbReference type="SMART" id="SM00382">
    <property type="entry name" value="AAA"/>
    <property type="match status" value="1"/>
</dbReference>
<evidence type="ECO:0000256" key="2">
    <source>
        <dbReference type="ARBA" id="ARBA00009726"/>
    </source>
</evidence>
<feature type="transmembrane region" description="Helical" evidence="11">
    <location>
        <begin position="994"/>
        <end position="1014"/>
    </location>
</feature>
<dbReference type="InterPro" id="IPR027417">
    <property type="entry name" value="P-loop_NTPase"/>
</dbReference>
<dbReference type="CDD" id="cd18599">
    <property type="entry name" value="ABC_6TM_MRP5_8_9_D2"/>
    <property type="match status" value="1"/>
</dbReference>
<dbReference type="Gene3D" id="1.20.1560.10">
    <property type="entry name" value="ABC transporter type 1, transmembrane domain"/>
    <property type="match status" value="2"/>
</dbReference>
<evidence type="ECO:0000256" key="9">
    <source>
        <dbReference type="ARBA" id="ARBA00023136"/>
    </source>
</evidence>
<dbReference type="Pfam" id="PF00005">
    <property type="entry name" value="ABC_tran"/>
    <property type="match status" value="1"/>
</dbReference>
<feature type="domain" description="ABC transmembrane type-1" evidence="13">
    <location>
        <begin position="883"/>
        <end position="1164"/>
    </location>
</feature>
<feature type="transmembrane region" description="Helical" evidence="11">
    <location>
        <begin position="879"/>
        <end position="907"/>
    </location>
</feature>
<feature type="transmembrane region" description="Helical" evidence="11">
    <location>
        <begin position="1129"/>
        <end position="1149"/>
    </location>
</feature>
<dbReference type="GO" id="GO:0012505">
    <property type="term" value="C:endomembrane system"/>
    <property type="evidence" value="ECO:0007669"/>
    <property type="project" value="UniProtKB-SubCell"/>
</dbReference>
<keyword evidence="6" id="KW-0547">Nucleotide-binding</keyword>
<organism evidence="14 15">
    <name type="scientific">Batillaria attramentaria</name>
    <dbReference type="NCBI Taxonomy" id="370345"/>
    <lineage>
        <taxon>Eukaryota</taxon>
        <taxon>Metazoa</taxon>
        <taxon>Spiralia</taxon>
        <taxon>Lophotrochozoa</taxon>
        <taxon>Mollusca</taxon>
        <taxon>Gastropoda</taxon>
        <taxon>Caenogastropoda</taxon>
        <taxon>Sorbeoconcha</taxon>
        <taxon>Cerithioidea</taxon>
        <taxon>Batillariidae</taxon>
        <taxon>Batillaria</taxon>
    </lineage>
</organism>
<feature type="transmembrane region" description="Helical" evidence="11">
    <location>
        <begin position="74"/>
        <end position="100"/>
    </location>
</feature>
<dbReference type="SUPFAM" id="SSF90123">
    <property type="entry name" value="ABC transporter transmembrane region"/>
    <property type="match status" value="2"/>
</dbReference>
<evidence type="ECO:0000313" key="14">
    <source>
        <dbReference type="EMBL" id="KAK7474400.1"/>
    </source>
</evidence>
<feature type="transmembrane region" description="Helical" evidence="11">
    <location>
        <begin position="291"/>
        <end position="309"/>
    </location>
</feature>
<dbReference type="Pfam" id="PF00664">
    <property type="entry name" value="ABC_membrane"/>
    <property type="match status" value="2"/>
</dbReference>
<dbReference type="PANTHER" id="PTHR24223">
    <property type="entry name" value="ATP-BINDING CASSETTE SUB-FAMILY C"/>
    <property type="match status" value="1"/>
</dbReference>
<dbReference type="InterPro" id="IPR017871">
    <property type="entry name" value="ABC_transporter-like_CS"/>
</dbReference>
<evidence type="ECO:0000256" key="5">
    <source>
        <dbReference type="ARBA" id="ARBA00022737"/>
    </source>
</evidence>
<keyword evidence="15" id="KW-1185">Reference proteome</keyword>
<keyword evidence="10" id="KW-0325">Glycoprotein</keyword>
<keyword evidence="7" id="KW-0067">ATP-binding</keyword>
<feature type="transmembrane region" description="Helical" evidence="11">
    <location>
        <begin position="175"/>
        <end position="195"/>
    </location>
</feature>
<evidence type="ECO:0000259" key="13">
    <source>
        <dbReference type="PROSITE" id="PS50929"/>
    </source>
</evidence>
<keyword evidence="4 11" id="KW-0812">Transmembrane</keyword>
<evidence type="ECO:0000256" key="3">
    <source>
        <dbReference type="ARBA" id="ARBA00022448"/>
    </source>
</evidence>
<name>A0ABD0JI24_9CAEN</name>
<comment type="similarity">
    <text evidence="2">Belongs to the ABC transporter superfamily. ABCC family. Conjugate transporter (TC 3.A.1.208) subfamily.</text>
</comment>
<feature type="domain" description="ABC transmembrane type-1" evidence="13">
    <location>
        <begin position="41"/>
        <end position="317"/>
    </location>
</feature>
<dbReference type="FunFam" id="3.40.50.300:FF:000997">
    <property type="entry name" value="Multidrug resistance-associated protein 1"/>
    <property type="match status" value="1"/>
</dbReference>
<feature type="transmembrane region" description="Helical" evidence="11">
    <location>
        <begin position="1099"/>
        <end position="1123"/>
    </location>
</feature>
<dbReference type="SUPFAM" id="SSF52540">
    <property type="entry name" value="P-loop containing nucleoside triphosphate hydrolases"/>
    <property type="match status" value="2"/>
</dbReference>
<keyword evidence="9 11" id="KW-0472">Membrane</keyword>
<dbReference type="InterPro" id="IPR003439">
    <property type="entry name" value="ABC_transporter-like_ATP-bd"/>
</dbReference>
<evidence type="ECO:0000256" key="4">
    <source>
        <dbReference type="ARBA" id="ARBA00022692"/>
    </source>
</evidence>
<feature type="transmembrane region" description="Helical" evidence="11">
    <location>
        <begin position="37"/>
        <end position="62"/>
    </location>
</feature>
<evidence type="ECO:0000256" key="6">
    <source>
        <dbReference type="ARBA" id="ARBA00022741"/>
    </source>
</evidence>
<gene>
    <name evidence="14" type="ORF">BaRGS_00034354</name>
</gene>
<dbReference type="GO" id="GO:0005524">
    <property type="term" value="F:ATP binding"/>
    <property type="evidence" value="ECO:0007669"/>
    <property type="project" value="UniProtKB-KW"/>
</dbReference>
<dbReference type="PROSITE" id="PS00211">
    <property type="entry name" value="ABC_TRANSPORTER_1"/>
    <property type="match status" value="1"/>
</dbReference>
<feature type="transmembrane region" description="Helical" evidence="11">
    <location>
        <begin position="919"/>
        <end position="943"/>
    </location>
</feature>
<evidence type="ECO:0000256" key="8">
    <source>
        <dbReference type="ARBA" id="ARBA00022989"/>
    </source>
</evidence>
<dbReference type="FunFam" id="1.20.1560.10:FF:000015">
    <property type="entry name" value="multidrug resistance-associated protein 5 isoform X1"/>
    <property type="match status" value="1"/>
</dbReference>
<evidence type="ECO:0000256" key="1">
    <source>
        <dbReference type="ARBA" id="ARBA00004127"/>
    </source>
</evidence>
<proteinExistence type="inferred from homology"/>
<feature type="transmembrane region" description="Helical" evidence="11">
    <location>
        <begin position="148"/>
        <end position="169"/>
    </location>
</feature>
<dbReference type="InterPro" id="IPR011527">
    <property type="entry name" value="ABC1_TM_dom"/>
</dbReference>
<dbReference type="Proteomes" id="UP001519460">
    <property type="component" value="Unassembled WGS sequence"/>
</dbReference>
<evidence type="ECO:0000256" key="10">
    <source>
        <dbReference type="ARBA" id="ARBA00023180"/>
    </source>
</evidence>
<feature type="transmembrane region" description="Helical" evidence="11">
    <location>
        <begin position="253"/>
        <end position="279"/>
    </location>
</feature>
<dbReference type="CDD" id="cd18592">
    <property type="entry name" value="ABC_6TM_MRP5_8_9_D1"/>
    <property type="match status" value="1"/>
</dbReference>
<feature type="non-terminal residue" evidence="14">
    <location>
        <position position="1233"/>
    </location>
</feature>
<dbReference type="InterPro" id="IPR050173">
    <property type="entry name" value="ABC_transporter_C-like"/>
</dbReference>
<keyword evidence="8 11" id="KW-1133">Transmembrane helix</keyword>
<accession>A0ABD0JI24</accession>